<evidence type="ECO:0000313" key="3">
    <source>
        <dbReference type="Proteomes" id="UP001626628"/>
    </source>
</evidence>
<dbReference type="EMBL" id="CP147982">
    <property type="protein sequence ID" value="WXK79151.1"/>
    <property type="molecule type" value="Genomic_DNA"/>
</dbReference>
<gene>
    <name evidence="2" type="ORF">WAB15_25925</name>
</gene>
<feature type="signal peptide" evidence="1">
    <location>
        <begin position="1"/>
        <end position="40"/>
    </location>
</feature>
<evidence type="ECO:0000256" key="1">
    <source>
        <dbReference type="SAM" id="SignalP"/>
    </source>
</evidence>
<organism evidence="2 3">
    <name type="scientific">Streptomyces sirii</name>
    <dbReference type="NCBI Taxonomy" id="3127701"/>
    <lineage>
        <taxon>Bacteria</taxon>
        <taxon>Bacillati</taxon>
        <taxon>Actinomycetota</taxon>
        <taxon>Actinomycetes</taxon>
        <taxon>Kitasatosporales</taxon>
        <taxon>Streptomycetaceae</taxon>
        <taxon>Streptomyces</taxon>
    </lineage>
</organism>
<dbReference type="RefSeq" id="WP_407287726.1">
    <property type="nucleotide sequence ID" value="NZ_CP147982.1"/>
</dbReference>
<protein>
    <recommendedName>
        <fullName evidence="4">ATP-binding protein</fullName>
    </recommendedName>
</protein>
<evidence type="ECO:0008006" key="4">
    <source>
        <dbReference type="Google" id="ProtNLM"/>
    </source>
</evidence>
<evidence type="ECO:0000313" key="2">
    <source>
        <dbReference type="EMBL" id="WXK79151.1"/>
    </source>
</evidence>
<keyword evidence="1" id="KW-0732">Signal</keyword>
<accession>A0ABZ2QRG5</accession>
<sequence>MLFPVRPKPGRAPRTLLRVGLVVSAAGAAIAAGGAATASAAPSFTPSFVPSSTPSFVPSSNTDTGAMTTALTGATLKSTGGGLGPVKDLKLNPMANTSVDPLDNGVATQVADFKPMSTKQVTGTLSNGGALRDLPVVGRATRVLPG</sequence>
<proteinExistence type="predicted"/>
<name>A0ABZ2QRG5_9ACTN</name>
<feature type="chain" id="PRO_5045073838" description="ATP-binding protein" evidence="1">
    <location>
        <begin position="41"/>
        <end position="146"/>
    </location>
</feature>
<keyword evidence="3" id="KW-1185">Reference proteome</keyword>
<reference evidence="2 3" key="1">
    <citation type="submission" date="2024-03" db="EMBL/GenBank/DDBJ databases">
        <title>The complete genome of Streptomyces sirii sp.nov.</title>
        <authorList>
            <person name="Zakalyukina Y.V."/>
            <person name="Belik A.R."/>
            <person name="Biryukov M.V."/>
            <person name="Baturina O.A."/>
            <person name="Kabilov M.R."/>
        </authorList>
    </citation>
    <scope>NUCLEOTIDE SEQUENCE [LARGE SCALE GENOMIC DNA]</scope>
    <source>
        <strain evidence="2 3">BP-8</strain>
    </source>
</reference>
<dbReference type="Proteomes" id="UP001626628">
    <property type="component" value="Chromosome"/>
</dbReference>